<protein>
    <submittedName>
        <fullName evidence="7">Uncharacterized membrane protein YbhN, UPF0104 family</fullName>
    </submittedName>
    <submittedName>
        <fullName evidence="8">Uncharacterized protein family (UPF0104)</fullName>
    </submittedName>
</protein>
<evidence type="ECO:0000256" key="2">
    <source>
        <dbReference type="ARBA" id="ARBA00022475"/>
    </source>
</evidence>
<proteinExistence type="predicted"/>
<dbReference type="PANTHER" id="PTHR40277">
    <property type="entry name" value="BLL5419 PROTEIN"/>
    <property type="match status" value="1"/>
</dbReference>
<dbReference type="AlphaFoldDB" id="A0A0P7W114"/>
<dbReference type="EMBL" id="LJSG01000008">
    <property type="protein sequence ID" value="KPP93538.1"/>
    <property type="molecule type" value="Genomic_DNA"/>
</dbReference>
<name>A0A0P7W114_9RHOB</name>
<dbReference type="Proteomes" id="UP000050413">
    <property type="component" value="Unassembled WGS sequence"/>
</dbReference>
<dbReference type="Pfam" id="PF03706">
    <property type="entry name" value="LPG_synthase_TM"/>
    <property type="match status" value="1"/>
</dbReference>
<evidence type="ECO:0000313" key="9">
    <source>
        <dbReference type="Proteomes" id="UP000050413"/>
    </source>
</evidence>
<dbReference type="GO" id="GO:0005886">
    <property type="term" value="C:plasma membrane"/>
    <property type="evidence" value="ECO:0007669"/>
    <property type="project" value="UniProtKB-SubCell"/>
</dbReference>
<feature type="transmembrane region" description="Helical" evidence="6">
    <location>
        <begin position="146"/>
        <end position="165"/>
    </location>
</feature>
<evidence type="ECO:0000256" key="3">
    <source>
        <dbReference type="ARBA" id="ARBA00022692"/>
    </source>
</evidence>
<dbReference type="InterPro" id="IPR022791">
    <property type="entry name" value="L-PG_synthase/AglD"/>
</dbReference>
<dbReference type="Proteomes" id="UP000182045">
    <property type="component" value="Unassembled WGS sequence"/>
</dbReference>
<feature type="transmembrane region" description="Helical" evidence="6">
    <location>
        <begin position="120"/>
        <end position="139"/>
    </location>
</feature>
<evidence type="ECO:0000256" key="5">
    <source>
        <dbReference type="ARBA" id="ARBA00023136"/>
    </source>
</evidence>
<feature type="transmembrane region" description="Helical" evidence="6">
    <location>
        <begin position="215"/>
        <end position="236"/>
    </location>
</feature>
<sequence length="292" mass="30053">MSARACRAMATLAVLAAVVWLAGPSLLLERLSTANAAWVALAALMLVAQIWLSALRWQVTAQALGTPVPRGWAIAEYHLSVLGNTLLPGGVMGDLGRAARARGSMGGWRPAAASVVLERLAGQIALLLVGLAGSCWWLGTRFGAPAAVAVLIGSAAVLAALIGVTPRRWRALLHRAWGSHAAAQIGLSALVLACNLLGVWTAARAVGVSLDMGQALFVIPLTLLAMLVPLTVNGWGLREGLAAGLWPLVGVSASDAVAASVAFGLCAVLAALSGLVPLAQRLWGARRDKLRT</sequence>
<feature type="transmembrane region" description="Helical" evidence="6">
    <location>
        <begin position="37"/>
        <end position="57"/>
    </location>
</feature>
<evidence type="ECO:0000313" key="8">
    <source>
        <dbReference type="EMBL" id="KPP93538.1"/>
    </source>
</evidence>
<dbReference type="OrthoDB" id="9126302at2"/>
<evidence type="ECO:0000256" key="6">
    <source>
        <dbReference type="SAM" id="Phobius"/>
    </source>
</evidence>
<organism evidence="8 9">
    <name type="scientific">Roseibaca calidilacus</name>
    <dbReference type="NCBI Taxonomy" id="1666912"/>
    <lineage>
        <taxon>Bacteria</taxon>
        <taxon>Pseudomonadati</taxon>
        <taxon>Pseudomonadota</taxon>
        <taxon>Alphaproteobacteria</taxon>
        <taxon>Rhodobacterales</taxon>
        <taxon>Paracoccaceae</taxon>
        <taxon>Roseinatronobacter</taxon>
    </lineage>
</organism>
<dbReference type="RefSeq" id="WP_072245495.1">
    <property type="nucleotide sequence ID" value="NZ_FBYC01000004.1"/>
</dbReference>
<evidence type="ECO:0000313" key="7">
    <source>
        <dbReference type="EMBL" id="CUX80487.1"/>
    </source>
</evidence>
<keyword evidence="5 6" id="KW-0472">Membrane</keyword>
<reference evidence="8 9" key="1">
    <citation type="submission" date="2015-09" db="EMBL/GenBank/DDBJ databases">
        <title>Identification and resolution of microdiversity through metagenomic sequencing of parallel consortia.</title>
        <authorList>
            <person name="Nelson W.C."/>
            <person name="Romine M.F."/>
            <person name="Lindemann S.R."/>
        </authorList>
    </citation>
    <scope>NUCLEOTIDE SEQUENCE [LARGE SCALE GENOMIC DNA]</scope>
    <source>
        <strain evidence="8">HL-91</strain>
    </source>
</reference>
<comment type="caution">
    <text evidence="8">The sequence shown here is derived from an EMBL/GenBank/DDBJ whole genome shotgun (WGS) entry which is preliminary data.</text>
</comment>
<gene>
    <name evidence="7" type="ORF">Ga0058931_1164</name>
    <name evidence="8" type="ORF">HLUCCA05_11225</name>
</gene>
<keyword evidence="10" id="KW-1185">Reference proteome</keyword>
<evidence type="ECO:0000313" key="10">
    <source>
        <dbReference type="Proteomes" id="UP000182045"/>
    </source>
</evidence>
<dbReference type="PANTHER" id="PTHR40277:SF1">
    <property type="entry name" value="BLL5419 PROTEIN"/>
    <property type="match status" value="1"/>
</dbReference>
<feature type="transmembrane region" description="Helical" evidence="6">
    <location>
        <begin position="185"/>
        <end position="203"/>
    </location>
</feature>
<keyword evidence="2" id="KW-1003">Cell membrane</keyword>
<keyword evidence="4 6" id="KW-1133">Transmembrane helix</keyword>
<evidence type="ECO:0000256" key="4">
    <source>
        <dbReference type="ARBA" id="ARBA00022989"/>
    </source>
</evidence>
<keyword evidence="3 6" id="KW-0812">Transmembrane</keyword>
<dbReference type="EMBL" id="FBYC01000004">
    <property type="protein sequence ID" value="CUX80487.1"/>
    <property type="molecule type" value="Genomic_DNA"/>
</dbReference>
<feature type="transmembrane region" description="Helical" evidence="6">
    <location>
        <begin position="256"/>
        <end position="279"/>
    </location>
</feature>
<evidence type="ECO:0000256" key="1">
    <source>
        <dbReference type="ARBA" id="ARBA00004651"/>
    </source>
</evidence>
<reference evidence="7 10" key="2">
    <citation type="submission" date="2016-01" db="EMBL/GenBank/DDBJ databases">
        <authorList>
            <person name="Varghese N."/>
        </authorList>
    </citation>
    <scope>NUCLEOTIDE SEQUENCE [LARGE SCALE GENOMIC DNA]</scope>
    <source>
        <strain evidence="7 10">HL-91</strain>
    </source>
</reference>
<accession>A0A0P7W114</accession>
<comment type="subcellular location">
    <subcellularLocation>
        <location evidence="1">Cell membrane</location>
        <topology evidence="1">Multi-pass membrane protein</topology>
    </subcellularLocation>
</comment>
<dbReference type="STRING" id="1666912.Ga0058931_1164"/>